<organism evidence="4 5">
    <name type="scientific">Streptomyces finlayi</name>
    <dbReference type="NCBI Taxonomy" id="67296"/>
    <lineage>
        <taxon>Bacteria</taxon>
        <taxon>Bacillati</taxon>
        <taxon>Actinomycetota</taxon>
        <taxon>Actinomycetes</taxon>
        <taxon>Kitasatosporales</taxon>
        <taxon>Streptomycetaceae</taxon>
        <taxon>Streptomyces</taxon>
    </lineage>
</organism>
<evidence type="ECO:0000313" key="4">
    <source>
        <dbReference type="EMBL" id="GHD16151.1"/>
    </source>
</evidence>
<protein>
    <submittedName>
        <fullName evidence="4">ATP-binding protein</fullName>
    </submittedName>
</protein>
<reference evidence="4" key="1">
    <citation type="journal article" date="2014" name="Int. J. Syst. Evol. Microbiol.">
        <title>Complete genome sequence of Corynebacterium casei LMG S-19264T (=DSM 44701T), isolated from a smear-ripened cheese.</title>
        <authorList>
            <consortium name="US DOE Joint Genome Institute (JGI-PGF)"/>
            <person name="Walter F."/>
            <person name="Albersmeier A."/>
            <person name="Kalinowski J."/>
            <person name="Ruckert C."/>
        </authorList>
    </citation>
    <scope>NUCLEOTIDE SEQUENCE</scope>
    <source>
        <strain evidence="4">JCM 4637</strain>
    </source>
</reference>
<dbReference type="InterPro" id="IPR050267">
    <property type="entry name" value="Anti-sigma-factor_SerPK"/>
</dbReference>
<name>A0A918X6Z2_9ACTN</name>
<dbReference type="PANTHER" id="PTHR35526">
    <property type="entry name" value="ANTI-SIGMA-F FACTOR RSBW-RELATED"/>
    <property type="match status" value="1"/>
</dbReference>
<dbReference type="Gene3D" id="3.30.565.10">
    <property type="entry name" value="Histidine kinase-like ATPase, C-terminal domain"/>
    <property type="match status" value="1"/>
</dbReference>
<evidence type="ECO:0000259" key="3">
    <source>
        <dbReference type="Pfam" id="PF13581"/>
    </source>
</evidence>
<feature type="domain" description="Histidine kinase/HSP90-like ATPase" evidence="3">
    <location>
        <begin position="3"/>
        <end position="103"/>
    </location>
</feature>
<evidence type="ECO:0000313" key="5">
    <source>
        <dbReference type="Proteomes" id="UP000638353"/>
    </source>
</evidence>
<evidence type="ECO:0000256" key="1">
    <source>
        <dbReference type="ARBA" id="ARBA00022527"/>
    </source>
</evidence>
<keyword evidence="4" id="KW-0067">ATP-binding</keyword>
<sequence>MVFPAAPEGVPRAREAAARTLAAWQIPRAIDTALLVVSELMTNAVQHTAGAMAELVLTHGDGLLLVEVHDNSSCPPALVRGITDAESGRGLQLVHALSTDWGWTLLGTDRKSVWALLPVRAAEQAQPARPTEESEPAAAGRVGA</sequence>
<dbReference type="GO" id="GO:0004674">
    <property type="term" value="F:protein serine/threonine kinase activity"/>
    <property type="evidence" value="ECO:0007669"/>
    <property type="project" value="UniProtKB-KW"/>
</dbReference>
<keyword evidence="1" id="KW-0723">Serine/threonine-protein kinase</keyword>
<dbReference type="InterPro" id="IPR036890">
    <property type="entry name" value="HATPase_C_sf"/>
</dbReference>
<dbReference type="EMBL" id="BMVC01000024">
    <property type="protein sequence ID" value="GHD16151.1"/>
    <property type="molecule type" value="Genomic_DNA"/>
</dbReference>
<evidence type="ECO:0000256" key="2">
    <source>
        <dbReference type="SAM" id="MobiDB-lite"/>
    </source>
</evidence>
<dbReference type="SUPFAM" id="SSF55874">
    <property type="entry name" value="ATPase domain of HSP90 chaperone/DNA topoisomerase II/histidine kinase"/>
    <property type="match status" value="1"/>
</dbReference>
<dbReference type="GO" id="GO:0005524">
    <property type="term" value="F:ATP binding"/>
    <property type="evidence" value="ECO:0007669"/>
    <property type="project" value="UniProtKB-KW"/>
</dbReference>
<keyword evidence="1" id="KW-0808">Transferase</keyword>
<dbReference type="RefSeq" id="WP_189828287.1">
    <property type="nucleotide sequence ID" value="NZ_BMVC01000024.1"/>
</dbReference>
<dbReference type="Pfam" id="PF13581">
    <property type="entry name" value="HATPase_c_2"/>
    <property type="match status" value="1"/>
</dbReference>
<keyword evidence="1" id="KW-0418">Kinase</keyword>
<dbReference type="Proteomes" id="UP000638353">
    <property type="component" value="Unassembled WGS sequence"/>
</dbReference>
<dbReference type="CDD" id="cd16936">
    <property type="entry name" value="HATPase_RsbW-like"/>
    <property type="match status" value="1"/>
</dbReference>
<dbReference type="InterPro" id="IPR003594">
    <property type="entry name" value="HATPase_dom"/>
</dbReference>
<comment type="caution">
    <text evidence="4">The sequence shown here is derived from an EMBL/GenBank/DDBJ whole genome shotgun (WGS) entry which is preliminary data.</text>
</comment>
<accession>A0A918X6Z2</accession>
<dbReference type="AlphaFoldDB" id="A0A918X6Z2"/>
<dbReference type="PANTHER" id="PTHR35526:SF3">
    <property type="entry name" value="ANTI-SIGMA-F FACTOR RSBW"/>
    <property type="match status" value="1"/>
</dbReference>
<proteinExistence type="predicted"/>
<reference evidence="4" key="2">
    <citation type="submission" date="2020-09" db="EMBL/GenBank/DDBJ databases">
        <authorList>
            <person name="Sun Q."/>
            <person name="Ohkuma M."/>
        </authorList>
    </citation>
    <scope>NUCLEOTIDE SEQUENCE</scope>
    <source>
        <strain evidence="4">JCM 4637</strain>
    </source>
</reference>
<keyword evidence="4" id="KW-0547">Nucleotide-binding</keyword>
<gene>
    <name evidence="4" type="ORF">GCM10010334_76930</name>
</gene>
<feature type="region of interest" description="Disordered" evidence="2">
    <location>
        <begin position="124"/>
        <end position="144"/>
    </location>
</feature>